<evidence type="ECO:0000313" key="1">
    <source>
        <dbReference type="EMBL" id="MEO1755046.1"/>
    </source>
</evidence>
<evidence type="ECO:0000313" key="3">
    <source>
        <dbReference type="Proteomes" id="UP000509548"/>
    </source>
</evidence>
<dbReference type="Proteomes" id="UP000509548">
    <property type="component" value="Chromosome 1"/>
</dbReference>
<reference evidence="1 4" key="3">
    <citation type="submission" date="2024-01" db="EMBL/GenBank/DDBJ databases">
        <title>The diversity of rhizobia nodulating Mimosa spp. in eleven states of Brazil covering several biomes is determined by host plant, location, and edaphic factors.</title>
        <authorList>
            <person name="Rouws L."/>
            <person name="Barauna A."/>
            <person name="Beukes C."/>
            <person name="De Faria S.M."/>
            <person name="Gross E."/>
            <person name="Dos Reis Junior F.B."/>
            <person name="Simon M."/>
            <person name="Maluk M."/>
            <person name="Odee D.W."/>
            <person name="Kenicer G."/>
            <person name="Young J.P.W."/>
            <person name="Reis V.M."/>
            <person name="Zilli J."/>
            <person name="James E.K."/>
        </authorList>
    </citation>
    <scope>NUCLEOTIDE SEQUENCE [LARGE SCALE GENOMIC DNA]</scope>
    <source>
        <strain evidence="1 4">JHI1651</strain>
    </source>
</reference>
<reference evidence="2" key="2">
    <citation type="submission" date="2016-06" db="EMBL/GenBank/DDBJ databases">
        <authorList>
            <person name="Huang P."/>
            <person name="Jiang X."/>
            <person name="Liu X."/>
        </authorList>
    </citation>
    <scope>NUCLEOTIDE SEQUENCE</scope>
    <source>
        <strain evidence="2">852011</strain>
    </source>
</reference>
<protein>
    <submittedName>
        <fullName evidence="1">MarR family transcriptional regulator</fullName>
    </submittedName>
</protein>
<dbReference type="AlphaFoldDB" id="A0A9Q6RY19"/>
<name>A0A9Q6RY19_9BURK</name>
<organism evidence="2 3">
    <name type="scientific">Paraburkholderia caribensis</name>
    <dbReference type="NCBI Taxonomy" id="75105"/>
    <lineage>
        <taxon>Bacteria</taxon>
        <taxon>Pseudomonadati</taxon>
        <taxon>Pseudomonadota</taxon>
        <taxon>Betaproteobacteria</taxon>
        <taxon>Burkholderiales</taxon>
        <taxon>Burkholderiaceae</taxon>
        <taxon>Paraburkholderia</taxon>
    </lineage>
</organism>
<sequence length="121" mass="12953">MNERVLQIPTSTARLVLQQLEAGGALTQTQLANGVGRTAGSVCKALKLLVELGYACHAGTKANRAGGRVGQPQLLFVHTKKALVLDRLSLDDDTSRAVARDLAQLWNGIIRRSIAEPRVSP</sequence>
<gene>
    <name evidence="2" type="ORF">A9O66_03960</name>
    <name evidence="1" type="ORF">VOI32_14010</name>
</gene>
<reference evidence="2 3" key="1">
    <citation type="journal article" date="2014" name="Genome Announc.">
        <title>Draft Genome Sequence of the Haloacid-Degrading Burkholderia caribensis Strain MBA4.</title>
        <authorList>
            <person name="Pan Y."/>
            <person name="Kong K.F."/>
            <person name="Tsang J.S."/>
        </authorList>
    </citation>
    <scope>NUCLEOTIDE SEQUENCE [LARGE SCALE GENOMIC DNA]</scope>
    <source>
        <strain evidence="2 3">852011</strain>
    </source>
</reference>
<dbReference type="Proteomes" id="UP001462961">
    <property type="component" value="Unassembled WGS sequence"/>
</dbReference>
<dbReference type="EMBL" id="JAYLVJ010000015">
    <property type="protein sequence ID" value="MEO1755046.1"/>
    <property type="molecule type" value="Genomic_DNA"/>
</dbReference>
<dbReference type="SUPFAM" id="SSF46785">
    <property type="entry name" value="Winged helix' DNA-binding domain"/>
    <property type="match status" value="1"/>
</dbReference>
<dbReference type="EMBL" id="CP015958">
    <property type="protein sequence ID" value="QLB61612.1"/>
    <property type="molecule type" value="Genomic_DNA"/>
</dbReference>
<keyword evidence="4" id="KW-1185">Reference proteome</keyword>
<evidence type="ECO:0000313" key="4">
    <source>
        <dbReference type="Proteomes" id="UP001462961"/>
    </source>
</evidence>
<proteinExistence type="predicted"/>
<evidence type="ECO:0000313" key="2">
    <source>
        <dbReference type="EMBL" id="QLB61612.1"/>
    </source>
</evidence>
<dbReference type="RefSeq" id="WP_107203718.1">
    <property type="nucleotide sequence ID" value="NZ_CP015958.1"/>
</dbReference>
<dbReference type="InterPro" id="IPR036390">
    <property type="entry name" value="WH_DNA-bd_sf"/>
</dbReference>
<accession>A0A9Q6RY19</accession>